<comment type="caution">
    <text evidence="4">The sequence shown here is derived from an EMBL/GenBank/DDBJ whole genome shotgun (WGS) entry which is preliminary data.</text>
</comment>
<dbReference type="InterPro" id="IPR036875">
    <property type="entry name" value="Znf_CCHC_sf"/>
</dbReference>
<reference evidence="4" key="1">
    <citation type="submission" date="2019-11" db="EMBL/GenBank/DDBJ databases">
        <authorList>
            <person name="Liu Y."/>
            <person name="Hou J."/>
            <person name="Li T.-Q."/>
            <person name="Guan C.-H."/>
            <person name="Wu X."/>
            <person name="Wu H.-Z."/>
            <person name="Ling F."/>
            <person name="Zhang R."/>
            <person name="Shi X.-G."/>
            <person name="Ren J.-P."/>
            <person name="Chen E.-F."/>
            <person name="Sun J.-M."/>
        </authorList>
    </citation>
    <scope>NUCLEOTIDE SEQUENCE</scope>
    <source>
        <strain evidence="4">Adult_tree_wgs_1</strain>
        <tissue evidence="4">Leaves</tissue>
    </source>
</reference>
<feature type="compositionally biased region" description="Basic and acidic residues" evidence="2">
    <location>
        <begin position="1"/>
        <end position="11"/>
    </location>
</feature>
<proteinExistence type="predicted"/>
<feature type="domain" description="CCHC-type" evidence="3">
    <location>
        <begin position="37"/>
        <end position="52"/>
    </location>
</feature>
<keyword evidence="1" id="KW-0863">Zinc-finger</keyword>
<evidence type="ECO:0000256" key="1">
    <source>
        <dbReference type="PROSITE-ProRule" id="PRU00047"/>
    </source>
</evidence>
<dbReference type="GO" id="GO:0003676">
    <property type="term" value="F:nucleic acid binding"/>
    <property type="evidence" value="ECO:0007669"/>
    <property type="project" value="InterPro"/>
</dbReference>
<evidence type="ECO:0000313" key="4">
    <source>
        <dbReference type="EMBL" id="KAF7126749.1"/>
    </source>
</evidence>
<feature type="compositionally biased region" description="Basic and acidic residues" evidence="2">
    <location>
        <begin position="32"/>
        <end position="66"/>
    </location>
</feature>
<dbReference type="SMART" id="SM00343">
    <property type="entry name" value="ZnF_C2HC"/>
    <property type="match status" value="1"/>
</dbReference>
<evidence type="ECO:0000313" key="5">
    <source>
        <dbReference type="Proteomes" id="UP000626092"/>
    </source>
</evidence>
<feature type="compositionally biased region" description="Acidic residues" evidence="2">
    <location>
        <begin position="96"/>
        <end position="105"/>
    </location>
</feature>
<dbReference type="Pfam" id="PF00098">
    <property type="entry name" value="zf-CCHC"/>
    <property type="match status" value="1"/>
</dbReference>
<dbReference type="PROSITE" id="PS50158">
    <property type="entry name" value="ZF_CCHC"/>
    <property type="match status" value="1"/>
</dbReference>
<evidence type="ECO:0000259" key="3">
    <source>
        <dbReference type="PROSITE" id="PS50158"/>
    </source>
</evidence>
<dbReference type="Proteomes" id="UP000626092">
    <property type="component" value="Unassembled WGS sequence"/>
</dbReference>
<feature type="compositionally biased region" description="Low complexity" evidence="2">
    <location>
        <begin position="80"/>
        <end position="89"/>
    </location>
</feature>
<dbReference type="InterPro" id="IPR001878">
    <property type="entry name" value="Znf_CCHC"/>
</dbReference>
<dbReference type="AlphaFoldDB" id="A0A834G676"/>
<keyword evidence="5" id="KW-1185">Reference proteome</keyword>
<dbReference type="OrthoDB" id="1745480at2759"/>
<organism evidence="4 5">
    <name type="scientific">Rhododendron simsii</name>
    <name type="common">Sims's rhododendron</name>
    <dbReference type="NCBI Taxonomy" id="118357"/>
    <lineage>
        <taxon>Eukaryota</taxon>
        <taxon>Viridiplantae</taxon>
        <taxon>Streptophyta</taxon>
        <taxon>Embryophyta</taxon>
        <taxon>Tracheophyta</taxon>
        <taxon>Spermatophyta</taxon>
        <taxon>Magnoliopsida</taxon>
        <taxon>eudicotyledons</taxon>
        <taxon>Gunneridae</taxon>
        <taxon>Pentapetalae</taxon>
        <taxon>asterids</taxon>
        <taxon>Ericales</taxon>
        <taxon>Ericaceae</taxon>
        <taxon>Ericoideae</taxon>
        <taxon>Rhodoreae</taxon>
        <taxon>Rhododendron</taxon>
    </lineage>
</organism>
<name>A0A834G676_RHOSS</name>
<sequence length="175" mass="19432">MEKKTRSENRKNSGNRGRSKSKGRGTSTSGRVVKDECAYCREKGHWKKDCPKKRGNDNSKADIVHSDEDDDSNLALLETSVVPQVPVQSVEKDSGVESDDSDTFEGEVPVDSSSQQQQQKDSIATSRPKRVIHVPARYVDMVAYALPVIDVDIPSTFKEAMANLSTFGCLRRWAL</sequence>
<dbReference type="SUPFAM" id="SSF57756">
    <property type="entry name" value="Retrovirus zinc finger-like domains"/>
    <property type="match status" value="1"/>
</dbReference>
<dbReference type="GO" id="GO:0008270">
    <property type="term" value="F:zinc ion binding"/>
    <property type="evidence" value="ECO:0007669"/>
    <property type="project" value="UniProtKB-KW"/>
</dbReference>
<keyword evidence="1" id="KW-0862">Zinc</keyword>
<feature type="region of interest" description="Disordered" evidence="2">
    <location>
        <begin position="1"/>
        <end position="127"/>
    </location>
</feature>
<evidence type="ECO:0000256" key="2">
    <source>
        <dbReference type="SAM" id="MobiDB-lite"/>
    </source>
</evidence>
<accession>A0A834G676</accession>
<keyword evidence="1" id="KW-0479">Metal-binding</keyword>
<protein>
    <recommendedName>
        <fullName evidence="3">CCHC-type domain-containing protein</fullName>
    </recommendedName>
</protein>
<gene>
    <name evidence="4" type="ORF">RHSIM_Rhsim11G0139500</name>
</gene>
<dbReference type="EMBL" id="WJXA01000011">
    <property type="protein sequence ID" value="KAF7126749.1"/>
    <property type="molecule type" value="Genomic_DNA"/>
</dbReference>
<dbReference type="Gene3D" id="4.10.60.10">
    <property type="entry name" value="Zinc finger, CCHC-type"/>
    <property type="match status" value="1"/>
</dbReference>